<organism evidence="1">
    <name type="scientific">Arundo donax</name>
    <name type="common">Giant reed</name>
    <name type="synonym">Donax arundinaceus</name>
    <dbReference type="NCBI Taxonomy" id="35708"/>
    <lineage>
        <taxon>Eukaryota</taxon>
        <taxon>Viridiplantae</taxon>
        <taxon>Streptophyta</taxon>
        <taxon>Embryophyta</taxon>
        <taxon>Tracheophyta</taxon>
        <taxon>Spermatophyta</taxon>
        <taxon>Magnoliopsida</taxon>
        <taxon>Liliopsida</taxon>
        <taxon>Poales</taxon>
        <taxon>Poaceae</taxon>
        <taxon>PACMAD clade</taxon>
        <taxon>Arundinoideae</taxon>
        <taxon>Arundineae</taxon>
        <taxon>Arundo</taxon>
    </lineage>
</organism>
<protein>
    <submittedName>
        <fullName evidence="1">Uncharacterized protein</fullName>
    </submittedName>
</protein>
<reference evidence="1" key="2">
    <citation type="journal article" date="2015" name="Data Brief">
        <title>Shoot transcriptome of the giant reed, Arundo donax.</title>
        <authorList>
            <person name="Barrero R.A."/>
            <person name="Guerrero F.D."/>
            <person name="Moolhuijzen P."/>
            <person name="Goolsby J.A."/>
            <person name="Tidwell J."/>
            <person name="Bellgard S.E."/>
            <person name="Bellgard M.I."/>
        </authorList>
    </citation>
    <scope>NUCLEOTIDE SEQUENCE</scope>
    <source>
        <tissue evidence="1">Shoot tissue taken approximately 20 cm above the soil surface</tissue>
    </source>
</reference>
<reference evidence="1" key="1">
    <citation type="submission" date="2014-09" db="EMBL/GenBank/DDBJ databases">
        <authorList>
            <person name="Magalhaes I.L.F."/>
            <person name="Oliveira U."/>
            <person name="Santos F.R."/>
            <person name="Vidigal T.H.D.A."/>
            <person name="Brescovit A.D."/>
            <person name="Santos A.J."/>
        </authorList>
    </citation>
    <scope>NUCLEOTIDE SEQUENCE</scope>
    <source>
        <tissue evidence="1">Shoot tissue taken approximately 20 cm above the soil surface</tissue>
    </source>
</reference>
<proteinExistence type="predicted"/>
<dbReference type="AlphaFoldDB" id="A0A0A8Z9V3"/>
<accession>A0A0A8Z9V3</accession>
<name>A0A0A8Z9V3_ARUDO</name>
<dbReference type="EMBL" id="GBRH01264375">
    <property type="protein sequence ID" value="JAD33520.1"/>
    <property type="molecule type" value="Transcribed_RNA"/>
</dbReference>
<sequence length="30" mass="3597">MRDRIEAPRIFLQFPAHVERLLDTKIKCSL</sequence>
<evidence type="ECO:0000313" key="1">
    <source>
        <dbReference type="EMBL" id="JAD33520.1"/>
    </source>
</evidence>